<evidence type="ECO:0000256" key="2">
    <source>
        <dbReference type="ARBA" id="ARBA00010944"/>
    </source>
</evidence>
<dbReference type="InterPro" id="IPR036291">
    <property type="entry name" value="NAD(P)-bd_dom_sf"/>
</dbReference>
<comment type="catalytic activity">
    <reaction evidence="5 6">
        <text>dTDP-beta-L-rhamnose + NADP(+) = dTDP-4-dehydro-beta-L-rhamnose + NADPH + H(+)</text>
        <dbReference type="Rhea" id="RHEA:21796"/>
        <dbReference type="ChEBI" id="CHEBI:15378"/>
        <dbReference type="ChEBI" id="CHEBI:57510"/>
        <dbReference type="ChEBI" id="CHEBI:57783"/>
        <dbReference type="ChEBI" id="CHEBI:58349"/>
        <dbReference type="ChEBI" id="CHEBI:62830"/>
        <dbReference type="EC" id="1.1.1.133"/>
    </reaction>
</comment>
<dbReference type="SUPFAM" id="SSF51735">
    <property type="entry name" value="NAD(P)-binding Rossmann-fold domains"/>
    <property type="match status" value="1"/>
</dbReference>
<dbReference type="GeneID" id="85023406"/>
<dbReference type="Gene3D" id="3.90.25.10">
    <property type="entry name" value="UDP-galactose 4-epimerase, domain 1"/>
    <property type="match status" value="1"/>
</dbReference>
<evidence type="ECO:0000313" key="8">
    <source>
        <dbReference type="Proteomes" id="UP000502533"/>
    </source>
</evidence>
<keyword evidence="6" id="KW-0521">NADP</keyword>
<gene>
    <name evidence="7" type="primary">rfbD</name>
    <name evidence="7" type="ORF">GWK63_14635</name>
</gene>
<dbReference type="Proteomes" id="UP000502533">
    <property type="component" value="Chromosome"/>
</dbReference>
<comment type="cofactor">
    <cofactor evidence="6">
        <name>Mg(2+)</name>
        <dbReference type="ChEBI" id="CHEBI:18420"/>
    </cofactor>
    <text evidence="6">Binds 1 Mg(2+) ion per monomer.</text>
</comment>
<dbReference type="PANTHER" id="PTHR10491">
    <property type="entry name" value="DTDP-4-DEHYDRORHAMNOSE REDUCTASE"/>
    <property type="match status" value="1"/>
</dbReference>
<dbReference type="EMBL" id="CP050139">
    <property type="protein sequence ID" value="QIP36540.1"/>
    <property type="molecule type" value="Genomic_DNA"/>
</dbReference>
<dbReference type="CDD" id="cd05254">
    <property type="entry name" value="dTDP_HR_like_SDR_e"/>
    <property type="match status" value="1"/>
</dbReference>
<organism evidence="7 8">
    <name type="scientific">Komagataeibacter rhaeticus</name>
    <dbReference type="NCBI Taxonomy" id="215221"/>
    <lineage>
        <taxon>Bacteria</taxon>
        <taxon>Pseudomonadati</taxon>
        <taxon>Pseudomonadota</taxon>
        <taxon>Alphaproteobacteria</taxon>
        <taxon>Acetobacterales</taxon>
        <taxon>Acetobacteraceae</taxon>
        <taxon>Komagataeibacter</taxon>
    </lineage>
</organism>
<accession>A0A181C686</accession>
<dbReference type="UniPathway" id="UPA00124"/>
<protein>
    <recommendedName>
        <fullName evidence="4 6">dTDP-4-dehydrorhamnose reductase</fullName>
        <ecNumber evidence="3 6">1.1.1.133</ecNumber>
    </recommendedName>
</protein>
<comment type="similarity">
    <text evidence="2 6">Belongs to the dTDP-4-dehydrorhamnose reductase family.</text>
</comment>
<dbReference type="RefSeq" id="WP_050800559.1">
    <property type="nucleotide sequence ID" value="NZ_CALMTF010000059.1"/>
</dbReference>
<dbReference type="Gene3D" id="3.40.50.720">
    <property type="entry name" value="NAD(P)-binding Rossmann-like Domain"/>
    <property type="match status" value="1"/>
</dbReference>
<dbReference type="InterPro" id="IPR005913">
    <property type="entry name" value="dTDP_dehydrorham_reduct"/>
</dbReference>
<evidence type="ECO:0000256" key="6">
    <source>
        <dbReference type="RuleBase" id="RU364082"/>
    </source>
</evidence>
<keyword evidence="8" id="KW-1185">Reference proteome</keyword>
<dbReference type="AlphaFoldDB" id="A0A181C686"/>
<evidence type="ECO:0000256" key="5">
    <source>
        <dbReference type="ARBA" id="ARBA00048200"/>
    </source>
</evidence>
<evidence type="ECO:0000256" key="1">
    <source>
        <dbReference type="ARBA" id="ARBA00004781"/>
    </source>
</evidence>
<comment type="function">
    <text evidence="6">Catalyzes the reduction of dTDP-6-deoxy-L-lyxo-4-hexulose to yield dTDP-L-rhamnose.</text>
</comment>
<comment type="pathway">
    <text evidence="1 6">Carbohydrate biosynthesis; dTDP-L-rhamnose biosynthesis.</text>
</comment>
<name>A0A181C686_9PROT</name>
<keyword evidence="6 7" id="KW-0560">Oxidoreductase</keyword>
<evidence type="ECO:0000256" key="4">
    <source>
        <dbReference type="ARBA" id="ARBA00017099"/>
    </source>
</evidence>
<proteinExistence type="inferred from homology"/>
<reference evidence="7 8" key="1">
    <citation type="submission" date="2020-03" db="EMBL/GenBank/DDBJ databases">
        <title>Isolation of cellulose-producing strains, genome characterization and application of the synthesized cellulose films as an economical and sustainable material for piezoelectric sensor construction.</title>
        <authorList>
            <person name="Mangayil R.K."/>
        </authorList>
    </citation>
    <scope>NUCLEOTIDE SEQUENCE [LARGE SCALE GENOMIC DNA]</scope>
    <source>
        <strain evidence="7 8">ENS 9a1a</strain>
    </source>
</reference>
<dbReference type="Pfam" id="PF04321">
    <property type="entry name" value="RmlD_sub_bind"/>
    <property type="match status" value="1"/>
</dbReference>
<dbReference type="GO" id="GO:0008831">
    <property type="term" value="F:dTDP-4-dehydrorhamnose reductase activity"/>
    <property type="evidence" value="ECO:0007669"/>
    <property type="project" value="UniProtKB-EC"/>
</dbReference>
<evidence type="ECO:0000313" key="7">
    <source>
        <dbReference type="EMBL" id="QIP36540.1"/>
    </source>
</evidence>
<dbReference type="InterPro" id="IPR029903">
    <property type="entry name" value="RmlD-like-bd"/>
</dbReference>
<dbReference type="EC" id="1.1.1.133" evidence="3 6"/>
<dbReference type="PANTHER" id="PTHR10491:SF4">
    <property type="entry name" value="METHIONINE ADENOSYLTRANSFERASE 2 SUBUNIT BETA"/>
    <property type="match status" value="1"/>
</dbReference>
<sequence>MTTRLSSHATPAGWRILVTGGSGQLAQTLKHCGGDAVMVVGRPLFDFEQPDTVVRVMQDMRPDLVINTAAWTAIDAAEEEPDRARLTNTEGPALLAWLCAGQAVPLLHVSTDHVFSGTRGRPYRETDPTDPQSVYGRSRAEGEKAVLAACARAMVVRTSWVYGPYGRNFVRTMLEAACRETQLQVVADQSGHPTAAPDLADALLQVAARIRQSGWQPAYRGVFHVAGGGSATWHELASAAVAHAGRHGHPAPPVMPVMTADRPTAAARRVDARLDCGRFRQVFGLELPHWRDSLGAVVETMLRQPVQVE</sequence>
<evidence type="ECO:0000256" key="3">
    <source>
        <dbReference type="ARBA" id="ARBA00012929"/>
    </source>
</evidence>
<dbReference type="GO" id="GO:0019305">
    <property type="term" value="P:dTDP-rhamnose biosynthetic process"/>
    <property type="evidence" value="ECO:0007669"/>
    <property type="project" value="UniProtKB-UniPathway"/>
</dbReference>
<dbReference type="NCBIfam" id="TIGR01214">
    <property type="entry name" value="rmlD"/>
    <property type="match status" value="1"/>
</dbReference>
<dbReference type="KEGG" id="kre:GWK63_14635"/>